<feature type="region of interest" description="Disordered" evidence="1">
    <location>
        <begin position="141"/>
        <end position="160"/>
    </location>
</feature>
<feature type="compositionally biased region" description="Polar residues" evidence="1">
    <location>
        <begin position="278"/>
        <end position="292"/>
    </location>
</feature>
<feature type="region of interest" description="Disordered" evidence="1">
    <location>
        <begin position="1038"/>
        <end position="1063"/>
    </location>
</feature>
<dbReference type="EMBL" id="UFQT01000665">
    <property type="protein sequence ID" value="SSX26300.1"/>
    <property type="molecule type" value="Genomic_DNA"/>
</dbReference>
<feature type="compositionally biased region" description="Polar residues" evidence="1">
    <location>
        <begin position="950"/>
        <end position="974"/>
    </location>
</feature>
<feature type="compositionally biased region" description="Polar residues" evidence="1">
    <location>
        <begin position="306"/>
        <end position="317"/>
    </location>
</feature>
<dbReference type="GO" id="GO:0045944">
    <property type="term" value="P:positive regulation of transcription by RNA polymerase II"/>
    <property type="evidence" value="ECO:0007669"/>
    <property type="project" value="TreeGrafter"/>
</dbReference>
<feature type="region of interest" description="Disordered" evidence="1">
    <location>
        <begin position="445"/>
        <end position="472"/>
    </location>
</feature>
<feature type="region of interest" description="Disordered" evidence="1">
    <location>
        <begin position="1567"/>
        <end position="1607"/>
    </location>
</feature>
<dbReference type="GO" id="GO:0005667">
    <property type="term" value="C:transcription regulator complex"/>
    <property type="evidence" value="ECO:0007669"/>
    <property type="project" value="TreeGrafter"/>
</dbReference>
<feature type="region of interest" description="Disordered" evidence="1">
    <location>
        <begin position="40"/>
        <end position="75"/>
    </location>
</feature>
<sequence>MVADSDGQTLTAVVICEGNLTDPDFPDRLNDLVGKLSSLITPEDEEGYNSDSSSSSSSSSSFSDEKTKNNKKVKVSKVEPWNSVRVTLSIPKEAATKLRELAAAGNNALRALGILSVQLEGDSVISLRLVGQEIVLRTDGASNASTSGQNSSSNASGGGVNELSKILQQQQQKQTPSTVGSIPGSSIIDPVPGTSKVVIPQQNGPVVFKSPNTVCPMDGKLPIHVSNLGPPSSSSNSASASTSSIELSSNQSNNIPEYPFESMIQARVIQRRENTLLGTNQNSSVSNSSGTTFLPPAPPPPYPAASTNVGTASSVKGSSPGAVGTGNNNNNNIAISSPLLVNLLQNEGAGPNNGPVGPPLSPHNQAMIKQSNSVNISGSSGKCNNNSNNKGMIMSKSTIVSTSHQMLQQQQVAGTQEKQAINSNINQQSPSSNNSEISNNNMPLMQHQQQQAPPSVSLGAQSSPVPLPTQTTNNLNVRMALPVQHQQQQQQQQQHLQRNVYFAARGPAMQGQQPQHQQQYKYVVPNSINRQMSPQVQQQQQLQNVNFANNPGNVRWKTDGAQNIQDPAGTVQEFDRYQKQYNHSQLQQENNTQPPSYGQQQSSLQSHVSNRGPHHQQQTHPDPLGLGSLAADLADLSKNDLDSLLPSLHPHDLDSALLAFDAKGSSLDSLLDIDLISSLDTPSTSTSSSSQSTSQVTRQTNGPISNLNSNLTETNSSQVQFKQHEKMNSSSKGDIQRFLINPLTGDLEEAHVEDTTEQDATNFALVGADFQETILKSDNENNDDDYDEESSRGTNFSSKSNKFPSSDMSDTEKSNQSSDHFLLNSIKGGGGNISSNKKTGRTKKEKLVNADGSVVVKKVVKEKQQKTRVSKVKKAVITPVPSPTGGANAELKLRLKLETTPVTVKKPIASKPTAMVAQQYNFNASIAQQFMQQQQQQQSQSSGTMLQNMQSQFQGNNPGNVGNTTSSVDSNQSEEPPRVPPLHISIKNKSVVIKSGGSAHKKEKKRFQNQSESESGDDASLRLKKKNSELLKIMSETSNDSSIDQKRHEISSPNGMLGQEKKRRLSTATTNPEDVASTNAIVGSTNVGTIGAYSNLSNHHLNRTGGGGVGGQQAQIQLDKSNNLRNLLKSIPVSSQNSSGQPKNSPKTTLKALLTQGSDSMINEEKFKQKLLENTEGDPDGSTTFQNNVQENKVQQQSALSDNQSTSSNVVGQQGTLTIQKQPSSIQRSGAENSPKRELTGGGVLIDPSLLQQNVRGSPGSQAQGEDSGIESMDALSEKSPHQNSHSPQGGATENLILTTSRSGDVSSGGVSNTTVNSSNDQSTDNSTNNNKITVSDLHSTGNPDDFYGPNDIEAALANMEGLDEIVAGYEKDTKINGDHSAIIVTSKSNLLADLGDSTKEDKYEFHDSPQPTQTLLRPSKDLNENKQDLSKDECCATLTGETTTIKTMIKKEEKPSDLKDDLEPCPVRTTPALYTYSNSDKYRGDMTDNPDIKVENPSPSDKMLTQLSIEIPQNNENENSTRIRTRASSKLESPLETNLKQSPVDSPAANLKATLSKLSAAAIDRLSPKGQVHKKRKRAGSESSNQSCVSDDLQTRTKKTKKNEVLTTVNSQNQLAKPIVAATQGMPAKITRTLKKSECSSDSDEPLIEVAGKVRNSKLNRSASSSTSSLNSGECEKVLRNHRVVNANNAQTHQQPSAGKIVPKSVNASVNNATATGEEKISTRRSVRMTSSALSTTALNKAKVQATAVQNVVGQLNVTKTGNGALNVGQKDALNVEGTPEARRKTRSAAGLDGTPITAEGRRRRNSRDGK</sequence>
<feature type="region of interest" description="Disordered" evidence="1">
    <location>
        <begin position="950"/>
        <end position="1022"/>
    </location>
</feature>
<dbReference type="Pfam" id="PF13820">
    <property type="entry name" value="NCOA6_TRADD-N"/>
    <property type="match status" value="1"/>
</dbReference>
<dbReference type="GO" id="GO:0003713">
    <property type="term" value="F:transcription coactivator activity"/>
    <property type="evidence" value="ECO:0007669"/>
    <property type="project" value="InterPro"/>
</dbReference>
<dbReference type="VEuPathDB" id="VectorBase:CSON013304"/>
<accession>A0A336M8C8</accession>
<feature type="compositionally biased region" description="Polar residues" evidence="1">
    <location>
        <begin position="582"/>
        <end position="620"/>
    </location>
</feature>
<reference evidence="3" key="1">
    <citation type="submission" date="2018-07" db="EMBL/GenBank/DDBJ databases">
        <authorList>
            <person name="Quirk P.G."/>
            <person name="Krulwich T.A."/>
        </authorList>
    </citation>
    <scope>NUCLEOTIDE SEQUENCE</scope>
</reference>
<dbReference type="PANTHER" id="PTHR15690:SF0">
    <property type="entry name" value="NUCLEAR RECEPTOR COACTIVATOR 6"/>
    <property type="match status" value="1"/>
</dbReference>
<feature type="compositionally biased region" description="Low complexity" evidence="1">
    <location>
        <begin position="346"/>
        <end position="355"/>
    </location>
</feature>
<feature type="region of interest" description="Disordered" evidence="1">
    <location>
        <begin position="1777"/>
        <end position="1812"/>
    </location>
</feature>
<feature type="compositionally biased region" description="Low complexity" evidence="1">
    <location>
        <begin position="50"/>
        <end position="62"/>
    </location>
</feature>
<feature type="compositionally biased region" description="Polar residues" evidence="1">
    <location>
        <begin position="1250"/>
        <end position="1265"/>
    </location>
</feature>
<feature type="region of interest" description="Disordered" evidence="1">
    <location>
        <begin position="680"/>
        <end position="735"/>
    </location>
</feature>
<feature type="compositionally biased region" description="Polar residues" evidence="1">
    <location>
        <begin position="1332"/>
        <end position="1343"/>
    </location>
</feature>
<evidence type="ECO:0000256" key="1">
    <source>
        <dbReference type="SAM" id="MobiDB-lite"/>
    </source>
</evidence>
<dbReference type="InterPro" id="IPR032715">
    <property type="entry name" value="NCOA6_TRADD-N"/>
</dbReference>
<feature type="region of interest" description="Disordered" evidence="1">
    <location>
        <begin position="345"/>
        <end position="365"/>
    </location>
</feature>
<feature type="compositionally biased region" description="Basic and acidic residues" evidence="1">
    <location>
        <begin position="1481"/>
        <end position="1495"/>
    </location>
</feature>
<proteinExistence type="predicted"/>
<feature type="region of interest" description="Disordered" evidence="1">
    <location>
        <begin position="774"/>
        <end position="844"/>
    </location>
</feature>
<feature type="region of interest" description="Disordered" evidence="1">
    <location>
        <begin position="225"/>
        <end position="256"/>
    </location>
</feature>
<feature type="region of interest" description="Disordered" evidence="1">
    <location>
        <begin position="1452"/>
        <end position="1548"/>
    </location>
</feature>
<feature type="region of interest" description="Disordered" evidence="1">
    <location>
        <begin position="166"/>
        <end position="186"/>
    </location>
</feature>
<feature type="domain" description="Nuclear receptor coactivator 6 TRADD-N" evidence="2">
    <location>
        <begin position="12"/>
        <end position="163"/>
    </location>
</feature>
<feature type="compositionally biased region" description="Low complexity" evidence="1">
    <location>
        <begin position="141"/>
        <end position="155"/>
    </location>
</feature>
<feature type="compositionally biased region" description="Basic and acidic residues" evidence="1">
    <location>
        <begin position="1452"/>
        <end position="1463"/>
    </location>
</feature>
<evidence type="ECO:0000313" key="3">
    <source>
        <dbReference type="EMBL" id="SSX26300.1"/>
    </source>
</evidence>
<feature type="compositionally biased region" description="Polar residues" evidence="1">
    <location>
        <begin position="175"/>
        <end position="184"/>
    </location>
</feature>
<feature type="region of interest" description="Disordered" evidence="1">
    <location>
        <begin position="582"/>
        <end position="628"/>
    </location>
</feature>
<feature type="region of interest" description="Disordered" evidence="1">
    <location>
        <begin position="278"/>
        <end position="329"/>
    </location>
</feature>
<feature type="compositionally biased region" description="Low complexity" evidence="1">
    <location>
        <begin position="1299"/>
        <end position="1331"/>
    </location>
</feature>
<feature type="compositionally biased region" description="Low complexity" evidence="1">
    <location>
        <begin position="680"/>
        <end position="717"/>
    </location>
</feature>
<protein>
    <submittedName>
        <fullName evidence="3">CSON013304 protein</fullName>
    </submittedName>
</protein>
<feature type="compositionally biased region" description="Basic residues" evidence="1">
    <location>
        <begin position="1803"/>
        <end position="1812"/>
    </location>
</feature>
<gene>
    <name evidence="3" type="primary">CSON013304</name>
</gene>
<dbReference type="InterPro" id="IPR026638">
    <property type="entry name" value="NCOA6"/>
</dbReference>
<name>A0A336M8C8_CULSO</name>
<dbReference type="PANTHER" id="PTHR15690">
    <property type="entry name" value="NUCLEAR RECEPTOR COACTIVATOR 6"/>
    <property type="match status" value="1"/>
</dbReference>
<feature type="compositionally biased region" description="Polar residues" evidence="1">
    <location>
        <begin position="1282"/>
        <end position="1298"/>
    </location>
</feature>
<feature type="compositionally biased region" description="Polar residues" evidence="1">
    <location>
        <begin position="1198"/>
        <end position="1232"/>
    </location>
</feature>
<dbReference type="GO" id="GO:0035097">
    <property type="term" value="C:histone methyltransferase complex"/>
    <property type="evidence" value="ECO:0007669"/>
    <property type="project" value="TreeGrafter"/>
</dbReference>
<organism evidence="3">
    <name type="scientific">Culicoides sonorensis</name>
    <name type="common">Biting midge</name>
    <dbReference type="NCBI Taxonomy" id="179676"/>
    <lineage>
        <taxon>Eukaryota</taxon>
        <taxon>Metazoa</taxon>
        <taxon>Ecdysozoa</taxon>
        <taxon>Arthropoda</taxon>
        <taxon>Hexapoda</taxon>
        <taxon>Insecta</taxon>
        <taxon>Pterygota</taxon>
        <taxon>Neoptera</taxon>
        <taxon>Endopterygota</taxon>
        <taxon>Diptera</taxon>
        <taxon>Nematocera</taxon>
        <taxon>Chironomoidea</taxon>
        <taxon>Ceratopogonidae</taxon>
        <taxon>Ceratopogoninae</taxon>
        <taxon>Culicoides</taxon>
        <taxon>Monoculicoides</taxon>
    </lineage>
</organism>
<feature type="compositionally biased region" description="Polar residues" evidence="1">
    <location>
        <begin position="1498"/>
        <end position="1545"/>
    </location>
</feature>
<feature type="region of interest" description="Disordered" evidence="1">
    <location>
        <begin position="1192"/>
        <end position="1347"/>
    </location>
</feature>
<feature type="compositionally biased region" description="Low complexity" evidence="1">
    <location>
        <begin position="795"/>
        <end position="806"/>
    </location>
</feature>
<feature type="compositionally biased region" description="Low complexity" evidence="1">
    <location>
        <begin position="226"/>
        <end position="249"/>
    </location>
</feature>
<evidence type="ECO:0000259" key="2">
    <source>
        <dbReference type="Pfam" id="PF13820"/>
    </source>
</evidence>